<keyword evidence="3" id="KW-1185">Reference proteome</keyword>
<accession>A0A4Y2N1Q9</accession>
<dbReference type="EMBL" id="BGPR01008256">
    <property type="protein sequence ID" value="GBN32564.1"/>
    <property type="molecule type" value="Genomic_DNA"/>
</dbReference>
<gene>
    <name evidence="2" type="ORF">AVEN_115602_1</name>
</gene>
<dbReference type="AlphaFoldDB" id="A0A4Y2N1Q9"/>
<evidence type="ECO:0000313" key="2">
    <source>
        <dbReference type="EMBL" id="GBN32564.1"/>
    </source>
</evidence>
<organism evidence="2 3">
    <name type="scientific">Araneus ventricosus</name>
    <name type="common">Orbweaver spider</name>
    <name type="synonym">Epeira ventricosa</name>
    <dbReference type="NCBI Taxonomy" id="182803"/>
    <lineage>
        <taxon>Eukaryota</taxon>
        <taxon>Metazoa</taxon>
        <taxon>Ecdysozoa</taxon>
        <taxon>Arthropoda</taxon>
        <taxon>Chelicerata</taxon>
        <taxon>Arachnida</taxon>
        <taxon>Araneae</taxon>
        <taxon>Araneomorphae</taxon>
        <taxon>Entelegynae</taxon>
        <taxon>Araneoidea</taxon>
        <taxon>Araneidae</taxon>
        <taxon>Araneus</taxon>
    </lineage>
</organism>
<comment type="caution">
    <text evidence="2">The sequence shown here is derived from an EMBL/GenBank/DDBJ whole genome shotgun (WGS) entry which is preliminary data.</text>
</comment>
<feature type="region of interest" description="Disordered" evidence="1">
    <location>
        <begin position="47"/>
        <end position="71"/>
    </location>
</feature>
<sequence>MQPRTENFITQLVGHNHVSAVPPASRVMRGARERKKTPEHTARIPVRPRDAVANYGEMPLVGDGSPRGDRCPHQNACALARWEKVFKTGREEVAKKRHLTEFQKWFKC</sequence>
<evidence type="ECO:0000256" key="1">
    <source>
        <dbReference type="SAM" id="MobiDB-lite"/>
    </source>
</evidence>
<proteinExistence type="predicted"/>
<reference evidence="2 3" key="1">
    <citation type="journal article" date="2019" name="Sci. Rep.">
        <title>Orb-weaving spider Araneus ventricosus genome elucidates the spidroin gene catalogue.</title>
        <authorList>
            <person name="Kono N."/>
            <person name="Nakamura H."/>
            <person name="Ohtoshi R."/>
            <person name="Moran D.A.P."/>
            <person name="Shinohara A."/>
            <person name="Yoshida Y."/>
            <person name="Fujiwara M."/>
            <person name="Mori M."/>
            <person name="Tomita M."/>
            <person name="Arakawa K."/>
        </authorList>
    </citation>
    <scope>NUCLEOTIDE SEQUENCE [LARGE SCALE GENOMIC DNA]</scope>
</reference>
<evidence type="ECO:0000313" key="3">
    <source>
        <dbReference type="Proteomes" id="UP000499080"/>
    </source>
</evidence>
<protein>
    <submittedName>
        <fullName evidence="2">Uncharacterized protein</fullName>
    </submittedName>
</protein>
<name>A0A4Y2N1Q9_ARAVE</name>
<dbReference type="Proteomes" id="UP000499080">
    <property type="component" value="Unassembled WGS sequence"/>
</dbReference>